<dbReference type="Gene3D" id="1.20.1250.20">
    <property type="entry name" value="MFS general substrate transporter like domains"/>
    <property type="match status" value="1"/>
</dbReference>
<organism evidence="2 3">
    <name type="scientific">Acanthosepion pharaonis</name>
    <name type="common">Pharaoh cuttlefish</name>
    <name type="synonym">Sepia pharaonis</name>
    <dbReference type="NCBI Taxonomy" id="158019"/>
    <lineage>
        <taxon>Eukaryota</taxon>
        <taxon>Metazoa</taxon>
        <taxon>Spiralia</taxon>
        <taxon>Lophotrochozoa</taxon>
        <taxon>Mollusca</taxon>
        <taxon>Cephalopoda</taxon>
        <taxon>Coleoidea</taxon>
        <taxon>Decapodiformes</taxon>
        <taxon>Sepiida</taxon>
        <taxon>Sepiina</taxon>
        <taxon>Sepiidae</taxon>
        <taxon>Acanthosepion</taxon>
    </lineage>
</organism>
<comment type="caution">
    <text evidence="2">The sequence shown here is derived from an EMBL/GenBank/DDBJ whole genome shotgun (WGS) entry which is preliminary data.</text>
</comment>
<feature type="transmembrane region" description="Helical" evidence="1">
    <location>
        <begin position="228"/>
        <end position="250"/>
    </location>
</feature>
<feature type="transmembrane region" description="Helical" evidence="1">
    <location>
        <begin position="297"/>
        <end position="320"/>
    </location>
</feature>
<dbReference type="Pfam" id="PF07690">
    <property type="entry name" value="MFS_1"/>
    <property type="match status" value="1"/>
</dbReference>
<dbReference type="InterPro" id="IPR036259">
    <property type="entry name" value="MFS_trans_sf"/>
</dbReference>
<dbReference type="InterPro" id="IPR050327">
    <property type="entry name" value="Proton-linked_MCT"/>
</dbReference>
<sequence>MLHCLVFASLLRPTDFFRKRALKKTFLNADSISMRKDDEEAIFSSNNSIIISPAITVSTSSTTDISHNNNTATNSTKHTLGGEENTCKQFPRQIKTLLSESPRRRESCQSSPELLPMLEAKGVVSINCDMINKSGMVNKLEPDIIHYQNKRPLISDSMLGFGSMVSLQDISRRNSQIKAMRYLRENSLIGASLPESPPETQPNKGTCLRKFAKKMFMKFDLNLLKYKLYLVFLFGYNFGCCGSSTMHVYFPSHVQDMGLSREKGMFIVSLSGLADLSGRIIMSIIADRLCMQRSHLVSLILLLHGAACCCVPLITTFYWYAAYSVLYGLSGGIFFSCITSVLTDFIGLHKLAKGLGMGFLFHGLSASFAFPVHGK</sequence>
<feature type="transmembrane region" description="Helical" evidence="1">
    <location>
        <begin position="355"/>
        <end position="373"/>
    </location>
</feature>
<feature type="transmembrane region" description="Helical" evidence="1">
    <location>
        <begin position="265"/>
        <end position="285"/>
    </location>
</feature>
<keyword evidence="1" id="KW-0472">Membrane</keyword>
<evidence type="ECO:0008006" key="4">
    <source>
        <dbReference type="Google" id="ProtNLM"/>
    </source>
</evidence>
<dbReference type="AlphaFoldDB" id="A0A812AR41"/>
<evidence type="ECO:0000313" key="3">
    <source>
        <dbReference type="Proteomes" id="UP000597762"/>
    </source>
</evidence>
<dbReference type="GO" id="GO:0008028">
    <property type="term" value="F:monocarboxylic acid transmembrane transporter activity"/>
    <property type="evidence" value="ECO:0007669"/>
    <property type="project" value="TreeGrafter"/>
</dbReference>
<keyword evidence="3" id="KW-1185">Reference proteome</keyword>
<evidence type="ECO:0000256" key="1">
    <source>
        <dbReference type="SAM" id="Phobius"/>
    </source>
</evidence>
<keyword evidence="1" id="KW-1133">Transmembrane helix</keyword>
<dbReference type="Proteomes" id="UP000597762">
    <property type="component" value="Unassembled WGS sequence"/>
</dbReference>
<dbReference type="EMBL" id="CAHIKZ030000085">
    <property type="protein sequence ID" value="CAE1150441.1"/>
    <property type="molecule type" value="Genomic_DNA"/>
</dbReference>
<dbReference type="OrthoDB" id="6082669at2759"/>
<dbReference type="PANTHER" id="PTHR11360">
    <property type="entry name" value="MONOCARBOXYLATE TRANSPORTER"/>
    <property type="match status" value="1"/>
</dbReference>
<protein>
    <recommendedName>
        <fullName evidence="4">Monocarboxylate transporter 12</fullName>
    </recommendedName>
</protein>
<dbReference type="PANTHER" id="PTHR11360:SF306">
    <property type="entry name" value="RE01051P"/>
    <property type="match status" value="1"/>
</dbReference>
<reference evidence="2" key="1">
    <citation type="submission" date="2021-01" db="EMBL/GenBank/DDBJ databases">
        <authorList>
            <person name="Li R."/>
            <person name="Bekaert M."/>
        </authorList>
    </citation>
    <scope>NUCLEOTIDE SEQUENCE</scope>
    <source>
        <strain evidence="2">Farmed</strain>
    </source>
</reference>
<feature type="transmembrane region" description="Helical" evidence="1">
    <location>
        <begin position="326"/>
        <end position="348"/>
    </location>
</feature>
<name>A0A812AR41_ACAPH</name>
<dbReference type="InterPro" id="IPR011701">
    <property type="entry name" value="MFS"/>
</dbReference>
<gene>
    <name evidence="2" type="ORF">SPHA_2932</name>
</gene>
<dbReference type="SUPFAM" id="SSF103473">
    <property type="entry name" value="MFS general substrate transporter"/>
    <property type="match status" value="1"/>
</dbReference>
<keyword evidence="1" id="KW-0812">Transmembrane</keyword>
<evidence type="ECO:0000313" key="2">
    <source>
        <dbReference type="EMBL" id="CAE1150441.1"/>
    </source>
</evidence>
<accession>A0A812AR41</accession>
<proteinExistence type="predicted"/>